<dbReference type="Pfam" id="PF00078">
    <property type="entry name" value="RVT_1"/>
    <property type="match status" value="1"/>
</dbReference>
<evidence type="ECO:0000259" key="1">
    <source>
        <dbReference type="PROSITE" id="PS50878"/>
    </source>
</evidence>
<feature type="domain" description="Reverse transcriptase" evidence="1">
    <location>
        <begin position="1"/>
        <end position="119"/>
    </location>
</feature>
<dbReference type="PANTHER" id="PTHR46890:SF50">
    <property type="entry name" value="RNA-DIRECTED DNA POLYMERASE, EUKARYOTA, REVERSE TRANSCRIPTASE ZINC-BINDING DOMAIN PROTEIN-RELATED"/>
    <property type="match status" value="1"/>
</dbReference>
<name>A0A0V0IAP8_SOLCH</name>
<dbReference type="EMBL" id="GEDG01008835">
    <property type="protein sequence ID" value="JAP29698.1"/>
    <property type="molecule type" value="Transcribed_RNA"/>
</dbReference>
<dbReference type="InterPro" id="IPR052343">
    <property type="entry name" value="Retrotransposon-Effector_Assoc"/>
</dbReference>
<proteinExistence type="predicted"/>
<evidence type="ECO:0000313" key="2">
    <source>
        <dbReference type="EMBL" id="JAP29698.1"/>
    </source>
</evidence>
<protein>
    <submittedName>
        <fullName evidence="2">Putative ovule protein</fullName>
    </submittedName>
</protein>
<organism evidence="2">
    <name type="scientific">Solanum chacoense</name>
    <name type="common">Chaco potato</name>
    <dbReference type="NCBI Taxonomy" id="4108"/>
    <lineage>
        <taxon>Eukaryota</taxon>
        <taxon>Viridiplantae</taxon>
        <taxon>Streptophyta</taxon>
        <taxon>Embryophyta</taxon>
        <taxon>Tracheophyta</taxon>
        <taxon>Spermatophyta</taxon>
        <taxon>Magnoliopsida</taxon>
        <taxon>eudicotyledons</taxon>
        <taxon>Gunneridae</taxon>
        <taxon>Pentapetalae</taxon>
        <taxon>asterids</taxon>
        <taxon>lamiids</taxon>
        <taxon>Solanales</taxon>
        <taxon>Solanaceae</taxon>
        <taxon>Solanoideae</taxon>
        <taxon>Solaneae</taxon>
        <taxon>Solanum</taxon>
    </lineage>
</organism>
<reference evidence="2" key="1">
    <citation type="submission" date="2015-12" db="EMBL/GenBank/DDBJ databases">
        <title>Gene expression during late stages of embryo sac development: a critical building block for successful pollen-pistil interactions.</title>
        <authorList>
            <person name="Liu Y."/>
            <person name="Joly V."/>
            <person name="Sabar M."/>
            <person name="Matton D.P."/>
        </authorList>
    </citation>
    <scope>NUCLEOTIDE SEQUENCE</scope>
</reference>
<dbReference type="PANTHER" id="PTHR46890">
    <property type="entry name" value="NON-LTR RETROLELEMENT REVERSE TRANSCRIPTASE-LIKE PROTEIN-RELATED"/>
    <property type="match status" value="1"/>
</dbReference>
<dbReference type="InterPro" id="IPR043502">
    <property type="entry name" value="DNA/RNA_pol_sf"/>
</dbReference>
<accession>A0A0V0IAP8</accession>
<dbReference type="InterPro" id="IPR000477">
    <property type="entry name" value="RT_dom"/>
</dbReference>
<dbReference type="PROSITE" id="PS50878">
    <property type="entry name" value="RT_POL"/>
    <property type="match status" value="1"/>
</dbReference>
<sequence length="119" mass="13670">MALKLDMAKAYNRVEWIYVQSLLLKMGFHDTFISWIIQCITTPTYKFNINGEIVGAVRPRRGLRQGDPLSPYLFILCAEGLSRLLNQVEEQGELRGISLRRDGPTVNHLFFADDSFLFC</sequence>
<dbReference type="SUPFAM" id="SSF56672">
    <property type="entry name" value="DNA/RNA polymerases"/>
    <property type="match status" value="1"/>
</dbReference>
<dbReference type="AlphaFoldDB" id="A0A0V0IAP8"/>